<sequence>MVRKLKLENYLNTEKSNDFLEMAYNAETQTKAKSYLKKALELDPDNLDAELALADISSKSPLDFLKKTEDIIAHGNKLMEEQGYFEKDCIGDFWLIFETRPYMRVRYRYLMLLLECKMLKKAIHECEEMLKLCENDNLGVRYILIHLYTFWEDEKSVLNLCKKLKMLKTTQLLFPLSVLYYKLLDFKKAEKYLLELAETNRYTKEFFEAFLEERIDEFELEDYGYKPFTIDELIVTFMENLYLYCNLIEYFSWGYDILKKKR</sequence>
<gene>
    <name evidence="1" type="ORF">CTM98_11025</name>
</gene>
<evidence type="ECO:0000313" key="2">
    <source>
        <dbReference type="Proteomes" id="UP000230781"/>
    </source>
</evidence>
<proteinExistence type="predicted"/>
<reference evidence="1 2" key="1">
    <citation type="submission" date="2017-11" db="EMBL/GenBank/DDBJ databases">
        <title>Genome sequencing of Fusobacterium periodonticum KCOM 2555.</title>
        <authorList>
            <person name="Kook J.-K."/>
            <person name="Park S.-N."/>
            <person name="Lim Y.K."/>
        </authorList>
    </citation>
    <scope>NUCLEOTIDE SEQUENCE [LARGE SCALE GENOMIC DNA]</scope>
    <source>
        <strain evidence="1 2">KCOM 2555</strain>
    </source>
</reference>
<dbReference type="RefSeq" id="WP_100027032.1">
    <property type="nucleotide sequence ID" value="NZ_CP024704.1"/>
</dbReference>
<dbReference type="AlphaFoldDB" id="A0A2D3PTZ9"/>
<dbReference type="Proteomes" id="UP000230781">
    <property type="component" value="Chromosome"/>
</dbReference>
<organism evidence="1 2">
    <name type="scientific">Fusobacterium pseudoperiodonticum</name>
    <dbReference type="NCBI Taxonomy" id="2663009"/>
    <lineage>
        <taxon>Bacteria</taxon>
        <taxon>Fusobacteriati</taxon>
        <taxon>Fusobacteriota</taxon>
        <taxon>Fusobacteriia</taxon>
        <taxon>Fusobacteriales</taxon>
        <taxon>Fusobacteriaceae</taxon>
        <taxon>Fusobacterium</taxon>
    </lineage>
</organism>
<evidence type="ECO:0008006" key="3">
    <source>
        <dbReference type="Google" id="ProtNLM"/>
    </source>
</evidence>
<accession>A0A2D3PTZ9</accession>
<dbReference type="EMBL" id="CP024704">
    <property type="protein sequence ID" value="ATV71141.1"/>
    <property type="molecule type" value="Genomic_DNA"/>
</dbReference>
<dbReference type="InterPro" id="IPR011990">
    <property type="entry name" value="TPR-like_helical_dom_sf"/>
</dbReference>
<evidence type="ECO:0000313" key="1">
    <source>
        <dbReference type="EMBL" id="ATV71141.1"/>
    </source>
</evidence>
<protein>
    <recommendedName>
        <fullName evidence="3">Tetratricopeptide repeat protein</fullName>
    </recommendedName>
</protein>
<dbReference type="Gene3D" id="1.25.40.10">
    <property type="entry name" value="Tetratricopeptide repeat domain"/>
    <property type="match status" value="1"/>
</dbReference>
<name>A0A2D3PTZ9_9FUSO</name>